<keyword evidence="3" id="KW-1185">Reference proteome</keyword>
<gene>
    <name evidence="2" type="ORF">EYF80_064316</name>
</gene>
<comment type="caution">
    <text evidence="2">The sequence shown here is derived from an EMBL/GenBank/DDBJ whole genome shotgun (WGS) entry which is preliminary data.</text>
</comment>
<reference evidence="2 3" key="1">
    <citation type="submission" date="2019-03" db="EMBL/GenBank/DDBJ databases">
        <title>First draft genome of Liparis tanakae, snailfish: a comprehensive survey of snailfish specific genes.</title>
        <authorList>
            <person name="Kim W."/>
            <person name="Song I."/>
            <person name="Jeong J.-H."/>
            <person name="Kim D."/>
            <person name="Kim S."/>
            <person name="Ryu S."/>
            <person name="Song J.Y."/>
            <person name="Lee S.K."/>
        </authorList>
    </citation>
    <scope>NUCLEOTIDE SEQUENCE [LARGE SCALE GENOMIC DNA]</scope>
    <source>
        <tissue evidence="2">Muscle</tissue>
    </source>
</reference>
<accession>A0A4Z2EA13</accession>
<sequence>MTEEDRRTGEVKAGEEEERFVVKHQDGGGAERRALTLPGDPRTPRWKPPQRAAIRAPCGGRCGRETKAEDAALFLRQRLPVARRLAAPALRSVNGQIFR</sequence>
<dbReference type="Proteomes" id="UP000314294">
    <property type="component" value="Unassembled WGS sequence"/>
</dbReference>
<proteinExistence type="predicted"/>
<organism evidence="2 3">
    <name type="scientific">Liparis tanakae</name>
    <name type="common">Tanaka's snailfish</name>
    <dbReference type="NCBI Taxonomy" id="230148"/>
    <lineage>
        <taxon>Eukaryota</taxon>
        <taxon>Metazoa</taxon>
        <taxon>Chordata</taxon>
        <taxon>Craniata</taxon>
        <taxon>Vertebrata</taxon>
        <taxon>Euteleostomi</taxon>
        <taxon>Actinopterygii</taxon>
        <taxon>Neopterygii</taxon>
        <taxon>Teleostei</taxon>
        <taxon>Neoteleostei</taxon>
        <taxon>Acanthomorphata</taxon>
        <taxon>Eupercaria</taxon>
        <taxon>Perciformes</taxon>
        <taxon>Cottioidei</taxon>
        <taxon>Cottales</taxon>
        <taxon>Liparidae</taxon>
        <taxon>Liparis</taxon>
    </lineage>
</organism>
<dbReference type="AlphaFoldDB" id="A0A4Z2EA13"/>
<evidence type="ECO:0000256" key="1">
    <source>
        <dbReference type="SAM" id="MobiDB-lite"/>
    </source>
</evidence>
<feature type="region of interest" description="Disordered" evidence="1">
    <location>
        <begin position="23"/>
        <end position="59"/>
    </location>
</feature>
<evidence type="ECO:0000313" key="2">
    <source>
        <dbReference type="EMBL" id="TNN25553.1"/>
    </source>
</evidence>
<protein>
    <submittedName>
        <fullName evidence="2">Uncharacterized protein</fullName>
    </submittedName>
</protein>
<name>A0A4Z2EA13_9TELE</name>
<feature type="compositionally biased region" description="Basic and acidic residues" evidence="1">
    <location>
        <begin position="23"/>
        <end position="34"/>
    </location>
</feature>
<dbReference type="EMBL" id="SRLO01012224">
    <property type="protein sequence ID" value="TNN25553.1"/>
    <property type="molecule type" value="Genomic_DNA"/>
</dbReference>
<evidence type="ECO:0000313" key="3">
    <source>
        <dbReference type="Proteomes" id="UP000314294"/>
    </source>
</evidence>